<dbReference type="EMBL" id="MT141430">
    <property type="protein sequence ID" value="QJA61102.1"/>
    <property type="molecule type" value="Genomic_DNA"/>
</dbReference>
<protein>
    <submittedName>
        <fullName evidence="3">Uncharacterized protein</fullName>
    </submittedName>
</protein>
<reference evidence="3" key="1">
    <citation type="submission" date="2020-03" db="EMBL/GenBank/DDBJ databases">
        <title>The deep terrestrial virosphere.</title>
        <authorList>
            <person name="Holmfeldt K."/>
            <person name="Nilsson E."/>
            <person name="Simone D."/>
            <person name="Lopez-Fernandez M."/>
            <person name="Wu X."/>
            <person name="de Brujin I."/>
            <person name="Lundin D."/>
            <person name="Andersson A."/>
            <person name="Bertilsson S."/>
            <person name="Dopson M."/>
        </authorList>
    </citation>
    <scope>NUCLEOTIDE SEQUENCE</scope>
    <source>
        <strain evidence="3">MM415A00305</strain>
        <strain evidence="2">MM415B01000</strain>
    </source>
</reference>
<evidence type="ECO:0000256" key="1">
    <source>
        <dbReference type="SAM" id="Phobius"/>
    </source>
</evidence>
<feature type="transmembrane region" description="Helical" evidence="1">
    <location>
        <begin position="27"/>
        <end position="45"/>
    </location>
</feature>
<accession>A0A6M3KNY9</accession>
<keyword evidence="1" id="KW-0472">Membrane</keyword>
<name>A0A6M3KNY9_9ZZZZ</name>
<gene>
    <name evidence="3" type="ORF">MM415A00305_0052</name>
    <name evidence="2" type="ORF">MM415B01000_0028</name>
</gene>
<evidence type="ECO:0000313" key="2">
    <source>
        <dbReference type="EMBL" id="QJA61102.1"/>
    </source>
</evidence>
<dbReference type="EMBL" id="MT142506">
    <property type="protein sequence ID" value="QJA83254.1"/>
    <property type="molecule type" value="Genomic_DNA"/>
</dbReference>
<dbReference type="AlphaFoldDB" id="A0A6M3KNY9"/>
<proteinExistence type="predicted"/>
<sequence length="48" mass="4762">MLAAIGGALCGGGLVWLKMCPENWQTIIAATVVTMGIATIAVGATQTG</sequence>
<evidence type="ECO:0000313" key="3">
    <source>
        <dbReference type="EMBL" id="QJA83254.1"/>
    </source>
</evidence>
<keyword evidence="1" id="KW-0812">Transmembrane</keyword>
<organism evidence="3">
    <name type="scientific">viral metagenome</name>
    <dbReference type="NCBI Taxonomy" id="1070528"/>
    <lineage>
        <taxon>unclassified sequences</taxon>
        <taxon>metagenomes</taxon>
        <taxon>organismal metagenomes</taxon>
    </lineage>
</organism>
<keyword evidence="1" id="KW-1133">Transmembrane helix</keyword>